<evidence type="ECO:0000256" key="6">
    <source>
        <dbReference type="ARBA" id="ARBA00022989"/>
    </source>
</evidence>
<dbReference type="Proteomes" id="UP000694864">
    <property type="component" value="Chromosome 7"/>
</dbReference>
<dbReference type="SUPFAM" id="SSF103506">
    <property type="entry name" value="Mitochondrial carrier"/>
    <property type="match status" value="1"/>
</dbReference>
<accession>A0ABM0SW66</accession>
<evidence type="ECO:0000313" key="10">
    <source>
        <dbReference type="Proteomes" id="UP000694864"/>
    </source>
</evidence>
<organism evidence="10 11">
    <name type="scientific">Camelina sativa</name>
    <name type="common">False flax</name>
    <name type="synonym">Myagrum sativum</name>
    <dbReference type="NCBI Taxonomy" id="90675"/>
    <lineage>
        <taxon>Eukaryota</taxon>
        <taxon>Viridiplantae</taxon>
        <taxon>Streptophyta</taxon>
        <taxon>Embryophyta</taxon>
        <taxon>Tracheophyta</taxon>
        <taxon>Spermatophyta</taxon>
        <taxon>Magnoliopsida</taxon>
        <taxon>eudicotyledons</taxon>
        <taxon>Gunneridae</taxon>
        <taxon>Pentapetalae</taxon>
        <taxon>rosids</taxon>
        <taxon>malvids</taxon>
        <taxon>Brassicales</taxon>
        <taxon>Brassicaceae</taxon>
        <taxon>Camelineae</taxon>
        <taxon>Camelina</taxon>
    </lineage>
</organism>
<reference evidence="10" key="1">
    <citation type="journal article" date="2014" name="Nat. Commun.">
        <title>The emerging biofuel crop Camelina sativa retains a highly undifferentiated hexaploid genome structure.</title>
        <authorList>
            <person name="Kagale S."/>
            <person name="Koh C."/>
            <person name="Nixon J."/>
            <person name="Bollina V."/>
            <person name="Clarke W.E."/>
            <person name="Tuteja R."/>
            <person name="Spillane C."/>
            <person name="Robinson S.J."/>
            <person name="Links M.G."/>
            <person name="Clarke C."/>
            <person name="Higgins E.E."/>
            <person name="Huebert T."/>
            <person name="Sharpe A.G."/>
            <person name="Parkin I.A."/>
        </authorList>
    </citation>
    <scope>NUCLEOTIDE SEQUENCE [LARGE SCALE GENOMIC DNA]</scope>
    <source>
        <strain evidence="10">cv. DH55</strain>
    </source>
</reference>
<sequence>MGLKGFAEGGIASIVAGCSTHPLDLIKVRMQLQGESGPVQTNLRPALAFQTSTTVTAAPPLRVGVIGVGSRLIREEGMRALFSGVSATVLRQTLYSTTRMGLYDILKGKWTDSETKTMPLSKKLGAGFIAGAIGAAVGNPADVAMVRMQADGRLPLDQRRNYKSVLDAITQMVRREGVTSLWRGSSLTINRAMLVTSSQLASYDSVKETILEKRWLEDGLGTHVLASFAAGFVASVASNPVDVIKTRVMNMKVEAGVAPPYKGAVDCALKTVKAEGIMALYKGFVPTVSRQAPFTVVLFVTLEQVRKLFKDFDF</sequence>
<dbReference type="InterPro" id="IPR018108">
    <property type="entry name" value="MCP_transmembrane"/>
</dbReference>
<keyword evidence="5" id="KW-0677">Repeat</keyword>
<dbReference type="InterPro" id="IPR050391">
    <property type="entry name" value="Mito_Metabolite_Transporter"/>
</dbReference>
<evidence type="ECO:0000256" key="5">
    <source>
        <dbReference type="ARBA" id="ARBA00022737"/>
    </source>
</evidence>
<evidence type="ECO:0000256" key="8">
    <source>
        <dbReference type="PROSITE-ProRule" id="PRU00282"/>
    </source>
</evidence>
<dbReference type="Gene3D" id="1.50.40.10">
    <property type="entry name" value="Mitochondrial carrier domain"/>
    <property type="match status" value="1"/>
</dbReference>
<dbReference type="Pfam" id="PF00153">
    <property type="entry name" value="Mito_carr"/>
    <property type="match status" value="3"/>
</dbReference>
<evidence type="ECO:0000256" key="7">
    <source>
        <dbReference type="ARBA" id="ARBA00023136"/>
    </source>
</evidence>
<dbReference type="InterPro" id="IPR023395">
    <property type="entry name" value="MCP_dom_sf"/>
</dbReference>
<protein>
    <submittedName>
        <fullName evidence="11">Mitochondrial uncoupling protein 5-like</fullName>
    </submittedName>
</protein>
<evidence type="ECO:0000313" key="11">
    <source>
        <dbReference type="RefSeq" id="XP_010417010.1"/>
    </source>
</evidence>
<feature type="repeat" description="Solcar" evidence="8">
    <location>
        <begin position="218"/>
        <end position="308"/>
    </location>
</feature>
<dbReference type="GeneID" id="104702787"/>
<comment type="similarity">
    <text evidence="2 9">Belongs to the mitochondrial carrier (TC 2.A.29) family.</text>
</comment>
<gene>
    <name evidence="11" type="primary">LOC104702787</name>
</gene>
<dbReference type="PANTHER" id="PTHR45618">
    <property type="entry name" value="MITOCHONDRIAL DICARBOXYLATE CARRIER-RELATED"/>
    <property type="match status" value="1"/>
</dbReference>
<evidence type="ECO:0000256" key="3">
    <source>
        <dbReference type="ARBA" id="ARBA00022448"/>
    </source>
</evidence>
<keyword evidence="4 8" id="KW-0812">Transmembrane</keyword>
<keyword evidence="6" id="KW-1133">Transmembrane helix</keyword>
<evidence type="ECO:0000256" key="9">
    <source>
        <dbReference type="RuleBase" id="RU000488"/>
    </source>
</evidence>
<dbReference type="RefSeq" id="XP_010417010.1">
    <property type="nucleotide sequence ID" value="XM_010418708.2"/>
</dbReference>
<evidence type="ECO:0000256" key="1">
    <source>
        <dbReference type="ARBA" id="ARBA00004141"/>
    </source>
</evidence>
<feature type="repeat" description="Solcar" evidence="8">
    <location>
        <begin position="118"/>
        <end position="209"/>
    </location>
</feature>
<comment type="subcellular location">
    <subcellularLocation>
        <location evidence="1">Membrane</location>
        <topology evidence="1">Multi-pass membrane protein</topology>
    </subcellularLocation>
</comment>
<evidence type="ECO:0000256" key="2">
    <source>
        <dbReference type="ARBA" id="ARBA00006375"/>
    </source>
</evidence>
<reference evidence="11" key="2">
    <citation type="submission" date="2025-08" db="UniProtKB">
        <authorList>
            <consortium name="RefSeq"/>
        </authorList>
    </citation>
    <scope>IDENTIFICATION</scope>
    <source>
        <tissue evidence="11">Leaf</tissue>
    </source>
</reference>
<keyword evidence="7 8" id="KW-0472">Membrane</keyword>
<keyword evidence="10" id="KW-1185">Reference proteome</keyword>
<dbReference type="PRINTS" id="PR00784">
    <property type="entry name" value="MTUNCOUPLING"/>
</dbReference>
<name>A0ABM0SW66_CAMSA</name>
<dbReference type="InterPro" id="IPR002067">
    <property type="entry name" value="MCP"/>
</dbReference>
<proteinExistence type="inferred from homology"/>
<evidence type="ECO:0000256" key="4">
    <source>
        <dbReference type="ARBA" id="ARBA00022692"/>
    </source>
</evidence>
<feature type="repeat" description="Solcar" evidence="8">
    <location>
        <begin position="4"/>
        <end position="109"/>
    </location>
</feature>
<keyword evidence="3 9" id="KW-0813">Transport</keyword>
<dbReference type="PROSITE" id="PS50920">
    <property type="entry name" value="SOLCAR"/>
    <property type="match status" value="3"/>
</dbReference>